<dbReference type="GeneTree" id="ENSGT01020000230338"/>
<dbReference type="Proteomes" id="UP000314982">
    <property type="component" value="Unassembled WGS sequence"/>
</dbReference>
<evidence type="ECO:0000256" key="1">
    <source>
        <dbReference type="ARBA" id="ARBA00022734"/>
    </source>
</evidence>
<dbReference type="PROSITE" id="PS50041">
    <property type="entry name" value="C_TYPE_LECTIN_2"/>
    <property type="match status" value="1"/>
</dbReference>
<reference evidence="5" key="3">
    <citation type="submission" date="2025-09" db="UniProtKB">
        <authorList>
            <consortium name="Ensembl"/>
        </authorList>
    </citation>
    <scope>IDENTIFICATION</scope>
</reference>
<reference evidence="5" key="2">
    <citation type="submission" date="2025-08" db="UniProtKB">
        <authorList>
            <consortium name="Ensembl"/>
        </authorList>
    </citation>
    <scope>IDENTIFICATION</scope>
</reference>
<dbReference type="CDD" id="cd03590">
    <property type="entry name" value="CLECT_DC-SIGN_like"/>
    <property type="match status" value="1"/>
</dbReference>
<keyword evidence="1" id="KW-0430">Lectin</keyword>
<dbReference type="SMART" id="SM00034">
    <property type="entry name" value="CLECT"/>
    <property type="match status" value="1"/>
</dbReference>
<accession>A0A4W5R1C2</accession>
<keyword evidence="2" id="KW-1015">Disulfide bond</keyword>
<protein>
    <recommendedName>
        <fullName evidence="4">C-type lectin domain-containing protein</fullName>
    </recommendedName>
</protein>
<dbReference type="PROSITE" id="PS00615">
    <property type="entry name" value="C_TYPE_LECTIN_1"/>
    <property type="match status" value="1"/>
</dbReference>
<dbReference type="InterPro" id="IPR018378">
    <property type="entry name" value="C-type_lectin_CS"/>
</dbReference>
<dbReference type="InterPro" id="IPR050111">
    <property type="entry name" value="C-type_lectin/snaclec_domain"/>
</dbReference>
<feature type="domain" description="C-type lectin" evidence="4">
    <location>
        <begin position="81"/>
        <end position="190"/>
    </location>
</feature>
<dbReference type="InterPro" id="IPR016187">
    <property type="entry name" value="CTDL_fold"/>
</dbReference>
<dbReference type="Ensembl" id="ENSHHUT00000082329.1">
    <property type="protein sequence ID" value="ENSHHUP00000079763.1"/>
    <property type="gene ID" value="ENSHHUG00000046484.1"/>
</dbReference>
<dbReference type="InterPro" id="IPR016186">
    <property type="entry name" value="C-type_lectin-like/link_sf"/>
</dbReference>
<dbReference type="PANTHER" id="PTHR22803">
    <property type="entry name" value="MANNOSE, PHOSPHOLIPASE, LECTIN RECEPTOR RELATED"/>
    <property type="match status" value="1"/>
</dbReference>
<keyword evidence="6" id="KW-1185">Reference proteome</keyword>
<evidence type="ECO:0000313" key="5">
    <source>
        <dbReference type="Ensembl" id="ENSHHUP00000079763.1"/>
    </source>
</evidence>
<evidence type="ECO:0000313" key="6">
    <source>
        <dbReference type="Proteomes" id="UP000314982"/>
    </source>
</evidence>
<proteinExistence type="predicted"/>
<dbReference type="Gene3D" id="3.10.100.10">
    <property type="entry name" value="Mannose-Binding Protein A, subunit A"/>
    <property type="match status" value="1"/>
</dbReference>
<evidence type="ECO:0000256" key="2">
    <source>
        <dbReference type="ARBA" id="ARBA00023157"/>
    </source>
</evidence>
<dbReference type="InterPro" id="IPR001304">
    <property type="entry name" value="C-type_lectin-like"/>
</dbReference>
<dbReference type="InterPro" id="IPR033989">
    <property type="entry name" value="CD209-like_CTLD"/>
</dbReference>
<keyword evidence="3" id="KW-1133">Transmembrane helix</keyword>
<dbReference type="AlphaFoldDB" id="A0A4W5R1C2"/>
<evidence type="ECO:0000256" key="3">
    <source>
        <dbReference type="SAM" id="Phobius"/>
    </source>
</evidence>
<dbReference type="SUPFAM" id="SSF56436">
    <property type="entry name" value="C-type lectin-like"/>
    <property type="match status" value="1"/>
</dbReference>
<feature type="transmembrane region" description="Helical" evidence="3">
    <location>
        <begin position="27"/>
        <end position="50"/>
    </location>
</feature>
<name>A0A4W5R1C2_9TELE</name>
<dbReference type="STRING" id="62062.ENSHHUP00000079763"/>
<dbReference type="GO" id="GO:0030246">
    <property type="term" value="F:carbohydrate binding"/>
    <property type="evidence" value="ECO:0007669"/>
    <property type="project" value="UniProtKB-KW"/>
</dbReference>
<dbReference type="Pfam" id="PF00059">
    <property type="entry name" value="Lectin_C"/>
    <property type="match status" value="1"/>
</dbReference>
<sequence length="191" mass="21536">VIDCSLCYRMASSTRAPKSRSKRPSGVAAVCLGLLCVLLLAGIIGLSVYYKLQTSSNTLTIERDQLQKERDDLMRKISNWYLLFTVKKSWEESRQDCLERGADLVIVNSDEEQGFLNNLNKGFWIGLNDSVTEGTWKWVDGTPLNTTRYWGSGQPNGGGVENCVLFLHSSSDQGKWHDYPCSDVRSWICEK</sequence>
<organism evidence="5 6">
    <name type="scientific">Hucho hucho</name>
    <name type="common">huchen</name>
    <dbReference type="NCBI Taxonomy" id="62062"/>
    <lineage>
        <taxon>Eukaryota</taxon>
        <taxon>Metazoa</taxon>
        <taxon>Chordata</taxon>
        <taxon>Craniata</taxon>
        <taxon>Vertebrata</taxon>
        <taxon>Euteleostomi</taxon>
        <taxon>Actinopterygii</taxon>
        <taxon>Neopterygii</taxon>
        <taxon>Teleostei</taxon>
        <taxon>Protacanthopterygii</taxon>
        <taxon>Salmoniformes</taxon>
        <taxon>Salmonidae</taxon>
        <taxon>Salmoninae</taxon>
        <taxon>Hucho</taxon>
    </lineage>
</organism>
<keyword evidence="3" id="KW-0812">Transmembrane</keyword>
<reference evidence="6" key="1">
    <citation type="submission" date="2018-06" db="EMBL/GenBank/DDBJ databases">
        <title>Genome assembly of Danube salmon.</title>
        <authorList>
            <person name="Macqueen D.J."/>
            <person name="Gundappa M.K."/>
        </authorList>
    </citation>
    <scope>NUCLEOTIDE SEQUENCE [LARGE SCALE GENOMIC DNA]</scope>
</reference>
<evidence type="ECO:0000259" key="4">
    <source>
        <dbReference type="PROSITE" id="PS50041"/>
    </source>
</evidence>
<keyword evidence="3" id="KW-0472">Membrane</keyword>